<dbReference type="RefSeq" id="WP_008825314.1">
    <property type="nucleotide sequence ID" value="NZ_AFNU02000005.1"/>
</dbReference>
<keyword evidence="5" id="KW-1185">Reference proteome</keyword>
<feature type="domain" description="Recombinase" evidence="3">
    <location>
        <begin position="155"/>
        <end position="283"/>
    </location>
</feature>
<reference evidence="4 5" key="2">
    <citation type="journal article" date="2013" name="PLoS ONE">
        <title>INDIGO - INtegrated Data Warehouse of MIcrobial GenOmes with Examples from the Red Sea Extremophiles.</title>
        <authorList>
            <person name="Alam I."/>
            <person name="Antunes A."/>
            <person name="Kamau A.A."/>
            <person name="Ba Alawi W."/>
            <person name="Kalkatawi M."/>
            <person name="Stingl U."/>
            <person name="Bajic V.B."/>
        </authorList>
    </citation>
    <scope>NUCLEOTIDE SEQUENCE [LARGE SCALE GENOMIC DNA]</scope>
    <source>
        <strain evidence="4 5">SSD-17B</strain>
    </source>
</reference>
<dbReference type="Gene3D" id="3.90.1750.20">
    <property type="entry name" value="Putative Large Serine Recombinase, Chain B, Domain 2"/>
    <property type="match status" value="1"/>
</dbReference>
<dbReference type="GO" id="GO:0000150">
    <property type="term" value="F:DNA strand exchange activity"/>
    <property type="evidence" value="ECO:0007669"/>
    <property type="project" value="InterPro"/>
</dbReference>
<proteinExistence type="predicted"/>
<dbReference type="InterPro" id="IPR050639">
    <property type="entry name" value="SSR_resolvase"/>
</dbReference>
<dbReference type="PROSITE" id="PS51737">
    <property type="entry name" value="RECOMBINASE_DNA_BIND"/>
    <property type="match status" value="1"/>
</dbReference>
<dbReference type="InterPro" id="IPR011109">
    <property type="entry name" value="DNA_bind_recombinase_dom"/>
</dbReference>
<feature type="domain" description="Resolvase/invertase-type recombinase catalytic" evidence="2">
    <location>
        <begin position="3"/>
        <end position="147"/>
    </location>
</feature>
<accession>U2DV87</accession>
<dbReference type="eggNOG" id="COG1961">
    <property type="taxonomic scope" value="Bacteria"/>
</dbReference>
<dbReference type="EMBL" id="AFNU02000005">
    <property type="protein sequence ID" value="ERJ12307.1"/>
    <property type="molecule type" value="Genomic_DNA"/>
</dbReference>
<dbReference type="OrthoDB" id="9791494at2"/>
<dbReference type="AlphaFoldDB" id="U2DV87"/>
<protein>
    <submittedName>
        <fullName evidence="4">Site-specific recombinase protein</fullName>
    </submittedName>
</protein>
<comment type="caution">
    <text evidence="4">The sequence shown here is derived from an EMBL/GenBank/DDBJ whole genome shotgun (WGS) entry which is preliminary data.</text>
</comment>
<organism evidence="4 5">
    <name type="scientific">Haloplasma contractile SSD-17B</name>
    <dbReference type="NCBI Taxonomy" id="1033810"/>
    <lineage>
        <taxon>Bacteria</taxon>
        <taxon>Bacillati</taxon>
        <taxon>Mycoplasmatota</taxon>
        <taxon>Mollicutes</taxon>
        <taxon>Haloplasmatales</taxon>
        <taxon>Haloplasmataceae</taxon>
        <taxon>Haloplasma</taxon>
    </lineage>
</organism>
<dbReference type="Pfam" id="PF00239">
    <property type="entry name" value="Resolvase"/>
    <property type="match status" value="1"/>
</dbReference>
<evidence type="ECO:0000256" key="1">
    <source>
        <dbReference type="SAM" id="Coils"/>
    </source>
</evidence>
<dbReference type="Proteomes" id="UP000005707">
    <property type="component" value="Unassembled WGS sequence"/>
</dbReference>
<evidence type="ECO:0000313" key="4">
    <source>
        <dbReference type="EMBL" id="ERJ12307.1"/>
    </source>
</evidence>
<dbReference type="InParanoid" id="U2DV87"/>
<sequence>MKKAFAYCRYSSDHQRNESIDAQLRAIRKYADNNDILIVQTYIDEARSATTDNRPDFLRMFEDIEKVEVDTVLVHKLDRFSRDKYDSAIYKKKLKEKNITLFSITEQLGDNPEDIILESLLEGMSQYYIANLSRETMKGLMENAHRGLHNGGTPPLGYDVDPETKKYIINETEAQAVRLIFELYIKGMGYVKLCDELNKRGFTTKTGRAFRKNSFESILQNEKYKGTYVYNKTLQKVNGKRNNRIKKKDDEIIRVDGVIPAIISKDTWNEARKRKELNKHTTNHKKQNYLLNGLIYCGKCDSKLVGNSRTAGRNKTRYVTYDCYKRRQTKQCDLKSVNKEFIEKQVVKEIEKMLLDKDFLKSRMDEIKSSNNQKQKKIQSEIKALEHNLSKINRETENIIIVIKQGLFNDQLNLELKKLEESKEEIFMKIDELNAKLKEIITEDKIEDVINSYADNLNHIKALREQQQHLSTRKVKNENYLNNNPGIIELDGKKVRSLHYLQRTIDNMQIGKQSEVIEHEKKSTLEQVDFIKQNYIKDFYDFISLEDKAQLIREFVNKVVINEEYADVYFDIVHKNGGDGGSRTRVREFILIKYNN</sequence>
<dbReference type="SMART" id="SM00857">
    <property type="entry name" value="Resolvase"/>
    <property type="match status" value="1"/>
</dbReference>
<dbReference type="PROSITE" id="PS51736">
    <property type="entry name" value="RECOMBINASES_3"/>
    <property type="match status" value="1"/>
</dbReference>
<dbReference type="InterPro" id="IPR036162">
    <property type="entry name" value="Resolvase-like_N_sf"/>
</dbReference>
<keyword evidence="1" id="KW-0175">Coiled coil</keyword>
<dbReference type="PANTHER" id="PTHR30461:SF23">
    <property type="entry name" value="DNA RECOMBINASE-RELATED"/>
    <property type="match status" value="1"/>
</dbReference>
<dbReference type="InterPro" id="IPR038109">
    <property type="entry name" value="DNA_bind_recomb_sf"/>
</dbReference>
<dbReference type="InterPro" id="IPR025827">
    <property type="entry name" value="Zn_ribbon_recom_dom"/>
</dbReference>
<name>U2DV87_9MOLU</name>
<dbReference type="PANTHER" id="PTHR30461">
    <property type="entry name" value="DNA-INVERTASE FROM LAMBDOID PROPHAGE"/>
    <property type="match status" value="1"/>
</dbReference>
<feature type="coiled-coil region" evidence="1">
    <location>
        <begin position="357"/>
        <end position="443"/>
    </location>
</feature>
<dbReference type="Gene3D" id="3.40.50.1390">
    <property type="entry name" value="Resolvase, N-terminal catalytic domain"/>
    <property type="match status" value="1"/>
</dbReference>
<gene>
    <name evidence="4" type="ORF">HLPCO_001834</name>
</gene>
<dbReference type="InterPro" id="IPR006119">
    <property type="entry name" value="Resolv_N"/>
</dbReference>
<dbReference type="Pfam" id="PF07508">
    <property type="entry name" value="Recombinase"/>
    <property type="match status" value="1"/>
</dbReference>
<reference evidence="4 5" key="1">
    <citation type="journal article" date="2011" name="J. Bacteriol.">
        <title>Genome sequence of Haloplasma contractile, an unusual contractile bacterium from a deep-sea anoxic brine lake.</title>
        <authorList>
            <person name="Antunes A."/>
            <person name="Alam I."/>
            <person name="El Dorry H."/>
            <person name="Siam R."/>
            <person name="Robertson A."/>
            <person name="Bajic V.B."/>
            <person name="Stingl U."/>
        </authorList>
    </citation>
    <scope>NUCLEOTIDE SEQUENCE [LARGE SCALE GENOMIC DNA]</scope>
    <source>
        <strain evidence="4 5">SSD-17B</strain>
    </source>
</reference>
<dbReference type="SUPFAM" id="SSF53041">
    <property type="entry name" value="Resolvase-like"/>
    <property type="match status" value="1"/>
</dbReference>
<evidence type="ECO:0000313" key="5">
    <source>
        <dbReference type="Proteomes" id="UP000005707"/>
    </source>
</evidence>
<dbReference type="GO" id="GO:0003677">
    <property type="term" value="F:DNA binding"/>
    <property type="evidence" value="ECO:0007669"/>
    <property type="project" value="InterPro"/>
</dbReference>
<evidence type="ECO:0000259" key="3">
    <source>
        <dbReference type="PROSITE" id="PS51737"/>
    </source>
</evidence>
<dbReference type="Pfam" id="PF13408">
    <property type="entry name" value="Zn_ribbon_recom"/>
    <property type="match status" value="1"/>
</dbReference>
<dbReference type="CDD" id="cd00338">
    <property type="entry name" value="Ser_Recombinase"/>
    <property type="match status" value="1"/>
</dbReference>
<evidence type="ECO:0000259" key="2">
    <source>
        <dbReference type="PROSITE" id="PS51736"/>
    </source>
</evidence>